<keyword evidence="2" id="KW-0067">ATP-binding</keyword>
<dbReference type="PANTHER" id="PTHR16305">
    <property type="entry name" value="TESTICULAR SOLUBLE ADENYLYL CYCLASE"/>
    <property type="match status" value="1"/>
</dbReference>
<reference evidence="5" key="1">
    <citation type="submission" date="2016-06" db="EMBL/GenBank/DDBJ databases">
        <authorList>
            <person name="Varghese N."/>
            <person name="Submissions Spin"/>
        </authorList>
    </citation>
    <scope>NUCLEOTIDE SEQUENCE [LARGE SCALE GENOMIC DNA]</scope>
    <source>
        <strain evidence="5">DSM 43903</strain>
    </source>
</reference>
<dbReference type="GO" id="GO:0006355">
    <property type="term" value="P:regulation of DNA-templated transcription"/>
    <property type="evidence" value="ECO:0007669"/>
    <property type="project" value="InterPro"/>
</dbReference>
<sequence>MLHGRTDEIARIDTLLRQARAGRSGVLVLRGEAGIGKSALLDHAAHLAGDMRVLRTDGIESEAGFPYAGLHLLLGRETGRLDALPAPQARALRAALGQEAGGDDNRFLVGLAVLSLLAELAEERPLLCLVDDAHWLDRASAEALLFAVRRLDAEAIAVVVAARADEQSPFDPAGLPELPIGPLDEAAAAALVAQRPEPVPGYLRSDLLAEAQGNPLALLELPLDGEPRRVPSSRYQRLHQVFAERVRRLPEATRRLLGVAADASTADAAVVLPAAERLDCTRADLAPAEQAQLVRLAEGRLVFRHPLVRTAVRETAEAGTRTAAHEALAAVYAARGDTCSYAWHRSAMAVGPDEEAALALEAAARTGTPRVSAAASAMYERAAALTADRARRGQWLTTAAEAAADAGQLDRAAALADQAADYVADPVQLADIALVRATVLDSRDRPKEAHRLLSDAALAAASLDPRRAGHLLFRAGRAAAHADDLDALERTAARAEELGVPSAHLVTALSQVFAAQHALSDASVEPLRVLVGETTGCAQHLELLDIGWWHLMLADLDSAYDIAARLADTARQQGAAGLLASVLPLLARTQLMSGRHDDAEASATEGLRIAADTGQRRHAVYLDTVLAALAAMRADEQRCAELTAEPIARGVTPGNVHAAGALSLLDLGLGRYESAFARLSGVFAARHRGGAMASLPDLVEAAVRVDRPADALPAARRYAEWAAHVRQPWTRAVALRSEALLTGNADDRYAQAVALHRQGGPPFERARTELLHGEWLRRARRISEARIVLHSALEIFDRLEARPWSARARAELRAAGESVRAADTDAVRRRLTPQEHQVVQLAARGLSNREIGAQLFLSPRTVGYHLYKAYPKLGVGSRGELASLVADRPEHVSPVEA</sequence>
<evidence type="ECO:0000313" key="5">
    <source>
        <dbReference type="Proteomes" id="UP000199001"/>
    </source>
</evidence>
<name>A0A1C6V3Q6_9ACTN</name>
<dbReference type="SMART" id="SM00421">
    <property type="entry name" value="HTH_LUXR"/>
    <property type="match status" value="1"/>
</dbReference>
<dbReference type="RefSeq" id="WP_091100687.1">
    <property type="nucleotide sequence ID" value="NZ_FMHZ01000002.1"/>
</dbReference>
<dbReference type="Gene3D" id="1.10.10.10">
    <property type="entry name" value="Winged helix-like DNA-binding domain superfamily/Winged helix DNA-binding domain"/>
    <property type="match status" value="1"/>
</dbReference>
<dbReference type="SUPFAM" id="SSF46894">
    <property type="entry name" value="C-terminal effector domain of the bipartite response regulators"/>
    <property type="match status" value="1"/>
</dbReference>
<dbReference type="SUPFAM" id="SSF52540">
    <property type="entry name" value="P-loop containing nucleoside triphosphate hydrolases"/>
    <property type="match status" value="1"/>
</dbReference>
<dbReference type="Pfam" id="PF13191">
    <property type="entry name" value="AAA_16"/>
    <property type="match status" value="1"/>
</dbReference>
<dbReference type="InterPro" id="IPR036388">
    <property type="entry name" value="WH-like_DNA-bd_sf"/>
</dbReference>
<gene>
    <name evidence="4" type="ORF">GA0070606_3332</name>
</gene>
<dbReference type="Pfam" id="PF00196">
    <property type="entry name" value="GerE"/>
    <property type="match status" value="1"/>
</dbReference>
<dbReference type="GO" id="GO:0005524">
    <property type="term" value="F:ATP binding"/>
    <property type="evidence" value="ECO:0007669"/>
    <property type="project" value="UniProtKB-KW"/>
</dbReference>
<evidence type="ECO:0000313" key="4">
    <source>
        <dbReference type="EMBL" id="SCL60777.1"/>
    </source>
</evidence>
<feature type="domain" description="HTH luxR-type" evidence="3">
    <location>
        <begin position="824"/>
        <end position="889"/>
    </location>
</feature>
<organism evidence="4 5">
    <name type="scientific">Micromonospora citrea</name>
    <dbReference type="NCBI Taxonomy" id="47855"/>
    <lineage>
        <taxon>Bacteria</taxon>
        <taxon>Bacillati</taxon>
        <taxon>Actinomycetota</taxon>
        <taxon>Actinomycetes</taxon>
        <taxon>Micromonosporales</taxon>
        <taxon>Micromonosporaceae</taxon>
        <taxon>Micromonospora</taxon>
    </lineage>
</organism>
<evidence type="ECO:0000256" key="2">
    <source>
        <dbReference type="ARBA" id="ARBA00022840"/>
    </source>
</evidence>
<dbReference type="GO" id="GO:0004016">
    <property type="term" value="F:adenylate cyclase activity"/>
    <property type="evidence" value="ECO:0007669"/>
    <property type="project" value="TreeGrafter"/>
</dbReference>
<dbReference type="EMBL" id="FMHZ01000002">
    <property type="protein sequence ID" value="SCL60777.1"/>
    <property type="molecule type" value="Genomic_DNA"/>
</dbReference>
<proteinExistence type="predicted"/>
<dbReference type="InterPro" id="IPR000792">
    <property type="entry name" value="Tscrpt_reg_LuxR_C"/>
</dbReference>
<keyword evidence="5" id="KW-1185">Reference proteome</keyword>
<keyword evidence="1" id="KW-0547">Nucleotide-binding</keyword>
<dbReference type="GO" id="GO:0005737">
    <property type="term" value="C:cytoplasm"/>
    <property type="evidence" value="ECO:0007669"/>
    <property type="project" value="TreeGrafter"/>
</dbReference>
<dbReference type="PROSITE" id="PS50043">
    <property type="entry name" value="HTH_LUXR_2"/>
    <property type="match status" value="1"/>
</dbReference>
<dbReference type="Proteomes" id="UP000199001">
    <property type="component" value="Unassembled WGS sequence"/>
</dbReference>
<accession>A0A1C6V3Q6</accession>
<dbReference type="GO" id="GO:0003677">
    <property type="term" value="F:DNA binding"/>
    <property type="evidence" value="ECO:0007669"/>
    <property type="project" value="InterPro"/>
</dbReference>
<dbReference type="PANTHER" id="PTHR16305:SF35">
    <property type="entry name" value="TRANSCRIPTIONAL ACTIVATOR DOMAIN"/>
    <property type="match status" value="1"/>
</dbReference>
<evidence type="ECO:0000256" key="1">
    <source>
        <dbReference type="ARBA" id="ARBA00022741"/>
    </source>
</evidence>
<dbReference type="InterPro" id="IPR041664">
    <property type="entry name" value="AAA_16"/>
</dbReference>
<dbReference type="PRINTS" id="PR00038">
    <property type="entry name" value="HTHLUXR"/>
</dbReference>
<dbReference type="STRING" id="47855.GA0070606_3332"/>
<protein>
    <submittedName>
        <fullName evidence="4">Regulatory protein, luxR family</fullName>
    </submittedName>
</protein>
<dbReference type="CDD" id="cd06170">
    <property type="entry name" value="LuxR_C_like"/>
    <property type="match status" value="1"/>
</dbReference>
<dbReference type="InterPro" id="IPR027417">
    <property type="entry name" value="P-loop_NTPase"/>
</dbReference>
<evidence type="ECO:0000259" key="3">
    <source>
        <dbReference type="PROSITE" id="PS50043"/>
    </source>
</evidence>
<dbReference type="OrthoDB" id="3514764at2"/>
<dbReference type="AlphaFoldDB" id="A0A1C6V3Q6"/>
<dbReference type="InterPro" id="IPR016032">
    <property type="entry name" value="Sig_transdc_resp-reg_C-effctor"/>
</dbReference>